<sequence>MRPRRPRATSARPLDSLRVSGRSTRPPSRSHGSPHQCPRRAEGGETRDQEERAGGGRGRGRGRGGTEQTAQPPCRPLRCAPRRARAGHLGLSSASSPLRNCRVLVGGGAASAGQHGGQLRRGWLGRQRRRRDVQRLLAFGTAVAFAAGFAAGLAAGLETAFGHAPCLAAAAALRAA</sequence>
<keyword evidence="4" id="KW-1185">Reference proteome</keyword>
<feature type="compositionally biased region" description="Basic and acidic residues" evidence="1">
    <location>
        <begin position="39"/>
        <end position="54"/>
    </location>
</feature>
<evidence type="ECO:0000313" key="3">
    <source>
        <dbReference type="EMBL" id="CAK0850489.1"/>
    </source>
</evidence>
<keyword evidence="2" id="KW-1133">Transmembrane helix</keyword>
<dbReference type="EMBL" id="CAUYUJ010015157">
    <property type="protein sequence ID" value="CAK0850489.1"/>
    <property type="molecule type" value="Genomic_DNA"/>
</dbReference>
<reference evidence="3" key="1">
    <citation type="submission" date="2023-10" db="EMBL/GenBank/DDBJ databases">
        <authorList>
            <person name="Chen Y."/>
            <person name="Shah S."/>
            <person name="Dougan E. K."/>
            <person name="Thang M."/>
            <person name="Chan C."/>
        </authorList>
    </citation>
    <scope>NUCLEOTIDE SEQUENCE [LARGE SCALE GENOMIC DNA]</scope>
</reference>
<keyword evidence="2" id="KW-0472">Membrane</keyword>
<proteinExistence type="predicted"/>
<accession>A0ABN9TW30</accession>
<evidence type="ECO:0000256" key="1">
    <source>
        <dbReference type="SAM" id="MobiDB-lite"/>
    </source>
</evidence>
<organism evidence="3 4">
    <name type="scientific">Prorocentrum cordatum</name>
    <dbReference type="NCBI Taxonomy" id="2364126"/>
    <lineage>
        <taxon>Eukaryota</taxon>
        <taxon>Sar</taxon>
        <taxon>Alveolata</taxon>
        <taxon>Dinophyceae</taxon>
        <taxon>Prorocentrales</taxon>
        <taxon>Prorocentraceae</taxon>
        <taxon>Prorocentrum</taxon>
    </lineage>
</organism>
<evidence type="ECO:0000256" key="2">
    <source>
        <dbReference type="SAM" id="Phobius"/>
    </source>
</evidence>
<evidence type="ECO:0000313" key="4">
    <source>
        <dbReference type="Proteomes" id="UP001189429"/>
    </source>
</evidence>
<feature type="compositionally biased region" description="Low complexity" evidence="1">
    <location>
        <begin position="70"/>
        <end position="79"/>
    </location>
</feature>
<comment type="caution">
    <text evidence="3">The sequence shown here is derived from an EMBL/GenBank/DDBJ whole genome shotgun (WGS) entry which is preliminary data.</text>
</comment>
<feature type="non-terminal residue" evidence="3">
    <location>
        <position position="176"/>
    </location>
</feature>
<feature type="region of interest" description="Disordered" evidence="1">
    <location>
        <begin position="1"/>
        <end position="81"/>
    </location>
</feature>
<gene>
    <name evidence="3" type="ORF">PCOR1329_LOCUS42897</name>
</gene>
<keyword evidence="2" id="KW-0812">Transmembrane</keyword>
<dbReference type="Proteomes" id="UP001189429">
    <property type="component" value="Unassembled WGS sequence"/>
</dbReference>
<protein>
    <submittedName>
        <fullName evidence="3">Uncharacterized protein</fullName>
    </submittedName>
</protein>
<feature type="compositionally biased region" description="Polar residues" evidence="1">
    <location>
        <begin position="21"/>
        <end position="33"/>
    </location>
</feature>
<feature type="transmembrane region" description="Helical" evidence="2">
    <location>
        <begin position="136"/>
        <end position="157"/>
    </location>
</feature>
<name>A0ABN9TW30_9DINO</name>